<feature type="transmembrane region" description="Helical" evidence="9">
    <location>
        <begin position="429"/>
        <end position="449"/>
    </location>
</feature>
<feature type="transmembrane region" description="Helical" evidence="9">
    <location>
        <begin position="75"/>
        <end position="95"/>
    </location>
</feature>
<dbReference type="EMBL" id="JAEVFJ010000039">
    <property type="protein sequence ID" value="KAH8088981.1"/>
    <property type="molecule type" value="Genomic_DNA"/>
</dbReference>
<keyword evidence="2" id="KW-0813">Transport</keyword>
<evidence type="ECO:0000256" key="7">
    <source>
        <dbReference type="ARBA" id="ARBA00023136"/>
    </source>
</evidence>
<dbReference type="Pfam" id="PF25539">
    <property type="entry name" value="Bestrophin_2"/>
    <property type="match status" value="2"/>
</dbReference>
<evidence type="ECO:0000313" key="11">
    <source>
        <dbReference type="Proteomes" id="UP000813824"/>
    </source>
</evidence>
<feature type="transmembrane region" description="Helical" evidence="9">
    <location>
        <begin position="403"/>
        <end position="423"/>
    </location>
</feature>
<feature type="region of interest" description="Disordered" evidence="8">
    <location>
        <begin position="202"/>
        <end position="221"/>
    </location>
</feature>
<keyword evidence="7 9" id="KW-0472">Membrane</keyword>
<dbReference type="Proteomes" id="UP000813824">
    <property type="component" value="Unassembled WGS sequence"/>
</dbReference>
<protein>
    <submittedName>
        <fullName evidence="10">Bestrophin, RFP-TM, chloride channel-domain-containing protein</fullName>
    </submittedName>
</protein>
<reference evidence="10" key="1">
    <citation type="journal article" date="2021" name="New Phytol.">
        <title>Evolutionary innovations through gain and loss of genes in the ectomycorrhizal Boletales.</title>
        <authorList>
            <person name="Wu G."/>
            <person name="Miyauchi S."/>
            <person name="Morin E."/>
            <person name="Kuo A."/>
            <person name="Drula E."/>
            <person name="Varga T."/>
            <person name="Kohler A."/>
            <person name="Feng B."/>
            <person name="Cao Y."/>
            <person name="Lipzen A."/>
            <person name="Daum C."/>
            <person name="Hundley H."/>
            <person name="Pangilinan J."/>
            <person name="Johnson J."/>
            <person name="Barry K."/>
            <person name="LaButti K."/>
            <person name="Ng V."/>
            <person name="Ahrendt S."/>
            <person name="Min B."/>
            <person name="Choi I.G."/>
            <person name="Park H."/>
            <person name="Plett J.M."/>
            <person name="Magnuson J."/>
            <person name="Spatafora J.W."/>
            <person name="Nagy L.G."/>
            <person name="Henrissat B."/>
            <person name="Grigoriev I.V."/>
            <person name="Yang Z.L."/>
            <person name="Xu J."/>
            <person name="Martin F.M."/>
        </authorList>
    </citation>
    <scope>NUCLEOTIDE SEQUENCE</scope>
    <source>
        <strain evidence="10">KKN 215</strain>
    </source>
</reference>
<keyword evidence="11" id="KW-1185">Reference proteome</keyword>
<evidence type="ECO:0000256" key="6">
    <source>
        <dbReference type="ARBA" id="ARBA00023065"/>
    </source>
</evidence>
<comment type="subcellular location">
    <subcellularLocation>
        <location evidence="1">Cell membrane</location>
        <topology evidence="1">Multi-pass membrane protein</topology>
    </subcellularLocation>
</comment>
<sequence>MSHHRPARSPTGHHLLLPATSATTPALNPFAPPKTFLSWTFGRGTVIWRIWPAVLLHTVFAAAVVSISLETKFSLGIPNVMLTLLGVVIGFVISYRAMSGYDRYWAGRTAWSDVMRTSRTFGRLIWFHVPLRTAVPSSNSETSSGSEKDKEAVRETRRAMSEKHMALDLVEAFAVSLKHHLRGEMGIYYEDLYSLVRPLHDHHRRQTQEPPPINHASTSSEATLTHPSFVIPPINSYGTFNSHRPLHTYPSNSSFSSHHSDEERQLLPSATRLNEGMFSGASEDMTPFSSLVSRIVECDAWIKTKVFRRRSEDMDNMNRQTDGSRVLDRLNGHSSVLHSKHRPRIAGGGENIPLEVVRAITVWLSVLERRGTVPGTTLGSMFGCLAGFEDSLSVLERILTTPLPFVFSVHIRTVWIYLFFLPFQLVDQFSWYTIPGVSIAAFIYLGFVASGEEIEQPFGTASSFFCRAQNDLDLDMFCREIIHADFEHLKRMPSPNVFLGDEEFIGRIDQLARGDHSRVEDLFGG</sequence>
<feature type="compositionally biased region" description="Basic and acidic residues" evidence="8">
    <location>
        <begin position="146"/>
        <end position="158"/>
    </location>
</feature>
<evidence type="ECO:0000256" key="4">
    <source>
        <dbReference type="ARBA" id="ARBA00022692"/>
    </source>
</evidence>
<feature type="transmembrane region" description="Helical" evidence="9">
    <location>
        <begin position="46"/>
        <end position="69"/>
    </location>
</feature>
<feature type="region of interest" description="Disordered" evidence="8">
    <location>
        <begin position="135"/>
        <end position="158"/>
    </location>
</feature>
<proteinExistence type="predicted"/>
<keyword evidence="4 9" id="KW-0812">Transmembrane</keyword>
<evidence type="ECO:0000256" key="2">
    <source>
        <dbReference type="ARBA" id="ARBA00022448"/>
    </source>
</evidence>
<dbReference type="OrthoDB" id="1368at2759"/>
<evidence type="ECO:0000313" key="10">
    <source>
        <dbReference type="EMBL" id="KAH8088981.1"/>
    </source>
</evidence>
<evidence type="ECO:0000256" key="5">
    <source>
        <dbReference type="ARBA" id="ARBA00022989"/>
    </source>
</evidence>
<dbReference type="GO" id="GO:0005254">
    <property type="term" value="F:chloride channel activity"/>
    <property type="evidence" value="ECO:0007669"/>
    <property type="project" value="InterPro"/>
</dbReference>
<evidence type="ECO:0000256" key="9">
    <source>
        <dbReference type="SAM" id="Phobius"/>
    </source>
</evidence>
<name>A0A8K0UHU1_9AGAR</name>
<evidence type="ECO:0000256" key="8">
    <source>
        <dbReference type="SAM" id="MobiDB-lite"/>
    </source>
</evidence>
<dbReference type="PANTHER" id="PTHR33281">
    <property type="entry name" value="UPF0187 PROTEIN YNEE"/>
    <property type="match status" value="1"/>
</dbReference>
<keyword evidence="5 9" id="KW-1133">Transmembrane helix</keyword>
<accession>A0A8K0UHU1</accession>
<organism evidence="10 11">
    <name type="scientific">Cristinia sonorae</name>
    <dbReference type="NCBI Taxonomy" id="1940300"/>
    <lineage>
        <taxon>Eukaryota</taxon>
        <taxon>Fungi</taxon>
        <taxon>Dikarya</taxon>
        <taxon>Basidiomycota</taxon>
        <taxon>Agaricomycotina</taxon>
        <taxon>Agaricomycetes</taxon>
        <taxon>Agaricomycetidae</taxon>
        <taxon>Agaricales</taxon>
        <taxon>Pleurotineae</taxon>
        <taxon>Stephanosporaceae</taxon>
        <taxon>Cristinia</taxon>
    </lineage>
</organism>
<evidence type="ECO:0000256" key="1">
    <source>
        <dbReference type="ARBA" id="ARBA00004651"/>
    </source>
</evidence>
<dbReference type="AlphaFoldDB" id="A0A8K0UHU1"/>
<keyword evidence="3" id="KW-1003">Cell membrane</keyword>
<gene>
    <name evidence="10" type="ORF">BXZ70DRAFT_899297</name>
</gene>
<dbReference type="PANTHER" id="PTHR33281:SF19">
    <property type="entry name" value="VOLTAGE-DEPENDENT ANION CHANNEL-FORMING PROTEIN YNEE"/>
    <property type="match status" value="1"/>
</dbReference>
<evidence type="ECO:0000256" key="3">
    <source>
        <dbReference type="ARBA" id="ARBA00022475"/>
    </source>
</evidence>
<keyword evidence="6" id="KW-0406">Ion transport</keyword>
<dbReference type="InterPro" id="IPR044669">
    <property type="entry name" value="YneE/VCCN1/2-like"/>
</dbReference>
<comment type="caution">
    <text evidence="10">The sequence shown here is derived from an EMBL/GenBank/DDBJ whole genome shotgun (WGS) entry which is preliminary data.</text>
</comment>
<dbReference type="GO" id="GO:0005886">
    <property type="term" value="C:plasma membrane"/>
    <property type="evidence" value="ECO:0007669"/>
    <property type="project" value="UniProtKB-SubCell"/>
</dbReference>